<feature type="region of interest" description="Disordered" evidence="9">
    <location>
        <begin position="1286"/>
        <end position="1309"/>
    </location>
</feature>
<dbReference type="GO" id="GO:0004672">
    <property type="term" value="F:protein kinase activity"/>
    <property type="evidence" value="ECO:0007669"/>
    <property type="project" value="InterPro"/>
</dbReference>
<protein>
    <recommendedName>
        <fullName evidence="11">Protein kinase domain-containing protein</fullName>
    </recommendedName>
</protein>
<dbReference type="PROSITE" id="PS00107">
    <property type="entry name" value="PROTEIN_KINASE_ATP"/>
    <property type="match status" value="1"/>
</dbReference>
<reference evidence="12" key="1">
    <citation type="journal article" date="2020" name="bioRxiv">
        <title>Hybrid origin of Populus tomentosa Carr. identified through genome sequencing and phylogenomic analysis.</title>
        <authorList>
            <person name="An X."/>
            <person name="Gao K."/>
            <person name="Chen Z."/>
            <person name="Li J."/>
            <person name="Yang X."/>
            <person name="Yang X."/>
            <person name="Zhou J."/>
            <person name="Guo T."/>
            <person name="Zhao T."/>
            <person name="Huang S."/>
            <person name="Miao D."/>
            <person name="Khan W.U."/>
            <person name="Rao P."/>
            <person name="Ye M."/>
            <person name="Lei B."/>
            <person name="Liao W."/>
            <person name="Wang J."/>
            <person name="Ji L."/>
            <person name="Li Y."/>
            <person name="Guo B."/>
            <person name="Mustafa N.S."/>
            <person name="Li S."/>
            <person name="Yun Q."/>
            <person name="Keller S.R."/>
            <person name="Mao J."/>
            <person name="Zhang R."/>
            <person name="Strauss S.H."/>
        </authorList>
    </citation>
    <scope>NUCLEOTIDE SEQUENCE</scope>
    <source>
        <strain evidence="12">GM15</strain>
        <tissue evidence="12">Leaf</tissue>
    </source>
</reference>
<evidence type="ECO:0000256" key="1">
    <source>
        <dbReference type="ARBA" id="ARBA00022679"/>
    </source>
</evidence>
<evidence type="ECO:0000259" key="11">
    <source>
        <dbReference type="PROSITE" id="PS50011"/>
    </source>
</evidence>
<evidence type="ECO:0000256" key="3">
    <source>
        <dbReference type="ARBA" id="ARBA00022741"/>
    </source>
</evidence>
<feature type="compositionally biased region" description="Polar residues" evidence="9">
    <location>
        <begin position="1286"/>
        <end position="1295"/>
    </location>
</feature>
<dbReference type="InterPro" id="IPR050528">
    <property type="entry name" value="L-type_Lectin-RKs"/>
</dbReference>
<dbReference type="InterPro" id="IPR056748">
    <property type="entry name" value="VPS13-like_C"/>
</dbReference>
<keyword evidence="2" id="KW-0732">Signal</keyword>
<dbReference type="PROSITE" id="PS50011">
    <property type="entry name" value="PROTEIN_KINASE_DOM"/>
    <property type="match status" value="1"/>
</dbReference>
<dbReference type="InterPro" id="IPR001220">
    <property type="entry name" value="Legume_lectin_dom"/>
</dbReference>
<evidence type="ECO:0000313" key="13">
    <source>
        <dbReference type="Proteomes" id="UP000886885"/>
    </source>
</evidence>
<gene>
    <name evidence="12" type="ORF">POTOM_003392</name>
</gene>
<keyword evidence="10" id="KW-1133">Transmembrane helix</keyword>
<evidence type="ECO:0000256" key="9">
    <source>
        <dbReference type="SAM" id="MobiDB-lite"/>
    </source>
</evidence>
<evidence type="ECO:0000256" key="2">
    <source>
        <dbReference type="ARBA" id="ARBA00022729"/>
    </source>
</evidence>
<keyword evidence="7" id="KW-0675">Receptor</keyword>
<dbReference type="GO" id="GO:0005524">
    <property type="term" value="F:ATP binding"/>
    <property type="evidence" value="ECO:0007669"/>
    <property type="project" value="UniProtKB-UniRule"/>
</dbReference>
<keyword evidence="13" id="KW-1185">Reference proteome</keyword>
<dbReference type="InterPro" id="IPR017441">
    <property type="entry name" value="Protein_kinase_ATP_BS"/>
</dbReference>
<name>A0A8X8IYK1_POPTO</name>
<dbReference type="EMBL" id="JAAWWB010000001">
    <property type="protein sequence ID" value="KAG6794157.1"/>
    <property type="molecule type" value="Genomic_DNA"/>
</dbReference>
<dbReference type="Pfam" id="PF00069">
    <property type="entry name" value="Pkinase"/>
    <property type="match status" value="1"/>
</dbReference>
<keyword evidence="1" id="KW-0808">Transferase</keyword>
<organism evidence="12 13">
    <name type="scientific">Populus tomentosa</name>
    <name type="common">Chinese white poplar</name>
    <dbReference type="NCBI Taxonomy" id="118781"/>
    <lineage>
        <taxon>Eukaryota</taxon>
        <taxon>Viridiplantae</taxon>
        <taxon>Streptophyta</taxon>
        <taxon>Embryophyta</taxon>
        <taxon>Tracheophyta</taxon>
        <taxon>Spermatophyta</taxon>
        <taxon>Magnoliopsida</taxon>
        <taxon>eudicotyledons</taxon>
        <taxon>Gunneridae</taxon>
        <taxon>Pentapetalae</taxon>
        <taxon>rosids</taxon>
        <taxon>fabids</taxon>
        <taxon>Malpighiales</taxon>
        <taxon>Salicaceae</taxon>
        <taxon>Saliceae</taxon>
        <taxon>Populus</taxon>
    </lineage>
</organism>
<keyword evidence="3 8" id="KW-0547">Nucleotide-binding</keyword>
<accession>A0A8X8IYK1</accession>
<evidence type="ECO:0000313" key="12">
    <source>
        <dbReference type="EMBL" id="KAG6794157.1"/>
    </source>
</evidence>
<evidence type="ECO:0000256" key="4">
    <source>
        <dbReference type="ARBA" id="ARBA00022777"/>
    </source>
</evidence>
<dbReference type="CDD" id="cd06899">
    <property type="entry name" value="lectin_legume_LecRK_Arcelin_ConA"/>
    <property type="match status" value="1"/>
</dbReference>
<dbReference type="Pfam" id="PF25037">
    <property type="entry name" value="VPS13_C"/>
    <property type="match status" value="1"/>
</dbReference>
<dbReference type="PROSITE" id="PS00108">
    <property type="entry name" value="PROTEIN_KINASE_ST"/>
    <property type="match status" value="1"/>
</dbReference>
<dbReference type="FunFam" id="1.10.510.10:FF:000444">
    <property type="entry name" value="probable L-type lectin-domain containing receptor kinase S.5"/>
    <property type="match status" value="1"/>
</dbReference>
<keyword evidence="4" id="KW-0418">Kinase</keyword>
<keyword evidence="6 10" id="KW-0472">Membrane</keyword>
<feature type="transmembrane region" description="Helical" evidence="10">
    <location>
        <begin position="626"/>
        <end position="645"/>
    </location>
</feature>
<dbReference type="FunFam" id="3.30.200.20:FF:000320">
    <property type="entry name" value="probable L-type lectin-domain containing receptor kinase S.5"/>
    <property type="match status" value="1"/>
</dbReference>
<comment type="caution">
    <text evidence="12">The sequence shown here is derived from an EMBL/GenBank/DDBJ whole genome shotgun (WGS) entry which is preliminary data.</text>
</comment>
<evidence type="ECO:0000256" key="8">
    <source>
        <dbReference type="PROSITE-ProRule" id="PRU10141"/>
    </source>
</evidence>
<dbReference type="Proteomes" id="UP000886885">
    <property type="component" value="Chromosome 1A"/>
</dbReference>
<dbReference type="OrthoDB" id="1913956at2759"/>
<dbReference type="Pfam" id="PF00139">
    <property type="entry name" value="Lectin_legB"/>
    <property type="match status" value="1"/>
</dbReference>
<evidence type="ECO:0000256" key="6">
    <source>
        <dbReference type="ARBA" id="ARBA00023136"/>
    </source>
</evidence>
<dbReference type="InterPro" id="IPR008271">
    <property type="entry name" value="Ser/Thr_kinase_AS"/>
</dbReference>
<dbReference type="PANTHER" id="PTHR27007">
    <property type="match status" value="1"/>
</dbReference>
<evidence type="ECO:0000256" key="10">
    <source>
        <dbReference type="SAM" id="Phobius"/>
    </source>
</evidence>
<dbReference type="CDD" id="cd14066">
    <property type="entry name" value="STKc_IRAK"/>
    <property type="match status" value="1"/>
</dbReference>
<keyword evidence="10" id="KW-0812">Transmembrane</keyword>
<feature type="transmembrane region" description="Helical" evidence="10">
    <location>
        <begin position="916"/>
        <end position="939"/>
    </location>
</feature>
<dbReference type="SMART" id="SM00220">
    <property type="entry name" value="S_TKc"/>
    <property type="match status" value="1"/>
</dbReference>
<dbReference type="GO" id="GO:0030246">
    <property type="term" value="F:carbohydrate binding"/>
    <property type="evidence" value="ECO:0007669"/>
    <property type="project" value="InterPro"/>
</dbReference>
<evidence type="ECO:0000256" key="7">
    <source>
        <dbReference type="ARBA" id="ARBA00023170"/>
    </source>
</evidence>
<sequence>MTLLNQRVIEYCQRSREPILSLGCSNLEKKDISLFHSSSISLRVANFRLELDQEVILRLLDFYKAVSSRFESNVLPFSDPKHPPLLCDVGFIHAQTREYFKTIDSQLHGINLSSLSKSQVNSAALPSVVPIGAPWQQISFLDGRQKKIYVELFDLAPVKFTLRQRGLMALADVEGARIHLKQFRIEHQMASWESMQDILIRHYTRQLLHEMYKVFGSAGVIGNPMGFARSLGLGIRDFLSVPARSFLQSPTGLITGMAQGTTSLVSNTVYALSDAATQFSKAAQKGIVAFTFDDQSVARMEKQQKGAASHSKGVINEVLEGLTGLLQSPIKEAEKHGLPGVLSGIAFGVAGLVARPAASILEVTGKTAQSIRNRSRLYQMGPQCYRVRLPRPLSRELPLRPYSLEEAVGTSVLMEADDGLNLKSEVLVMCKSLKQAGKFVVVTERLVLTVSSPGLVDLGKPEFRGVPIDPEWLVESEISLDSVIHVDAAEEVVHIVGTRSDALLKQNPHQSKKGVLTRTKSWNNPTSLPLSLTNLELASMNDAKELLQILLSTISQGKERRLGSGYVLHRSNIISLSVKRNATEGIKIALAPKEEGKLRLGWRLFWSPDFVFLSWSKQRSSGSQAIFMDLQASIVIIISFLIFAFSQAQDLQPFHQEYGPFNETYYGIFEVEEPATISNRALQITPDSINGNFTLANRSGRVMLNKSFTLWEDDGVGGARVASFNSSFLINIFRLNNSIPGEGFAFLIAPDLELPENSNGQYLGLTNSTTDNNTSNGIVAIELDTVKQEFDPDDNHMGLDIHSVISRKTVPLVNLGIELAPVGGRNHMVWVHYYGNSKRMEVYMVEEGKAKPATPALAAELDLKENVRQKSYFGFAASTGTNFQLNCVLKWNLTVEMLSDPVANGSGRDNKKLIKICVGIGVALFSFLLIGLGSLVYYLHKKRAASDPTLLRALQSLPGMPREFPFKDLKKATNNFDEKHKLGQGGFGVVYKGVLPKENIQVAVKKFSRDNIKGQDDFLSELTVINRLRHKHLVRLLGWCHKNGMLLLVYDYMPNGSLDNHLFHEDEENTILGWNLRYKIISGVASALHYLHKEYDQTVVHRDLKASNIMLDSEFNARLGDFGLARALENEKTSYAELEGVPGTLGYIAPECFHTGKATPESDVYGFGAVVLEVVCGQRPWTKIGGFQFLVDWVWSLHREGRILEAVDERLNNDYVAEEAQRLLLLGLACSHPIANERPKTQVIFQIVSGSVPAPRVPPFKPAFVWPAYDGSIDVDASSAGTTPLTSGWTPQYISRESEGYTDSPVSPV</sequence>
<dbReference type="InterPro" id="IPR000719">
    <property type="entry name" value="Prot_kinase_dom"/>
</dbReference>
<keyword evidence="5 8" id="KW-0067">ATP-binding</keyword>
<feature type="binding site" evidence="8">
    <location>
        <position position="1006"/>
    </location>
    <ligand>
        <name>ATP</name>
        <dbReference type="ChEBI" id="CHEBI:30616"/>
    </ligand>
</feature>
<evidence type="ECO:0000256" key="5">
    <source>
        <dbReference type="ARBA" id="ARBA00022840"/>
    </source>
</evidence>
<proteinExistence type="predicted"/>
<feature type="domain" description="Protein kinase" evidence="11">
    <location>
        <begin position="976"/>
        <end position="1235"/>
    </location>
</feature>